<organism evidence="8 9">
    <name type="scientific">Pseudothermotoga lettingae (strain ATCC BAA-301 / DSM 14385 / NBRC 107922 / TMO)</name>
    <name type="common">Thermotoga lettingae</name>
    <dbReference type="NCBI Taxonomy" id="416591"/>
    <lineage>
        <taxon>Bacteria</taxon>
        <taxon>Thermotogati</taxon>
        <taxon>Thermotogota</taxon>
        <taxon>Thermotogae</taxon>
        <taxon>Thermotogales</taxon>
        <taxon>Thermotogaceae</taxon>
        <taxon>Pseudothermotoga</taxon>
    </lineage>
</organism>
<dbReference type="GO" id="GO:0009055">
    <property type="term" value="F:electron transfer activity"/>
    <property type="evidence" value="ECO:0007669"/>
    <property type="project" value="InterPro"/>
</dbReference>
<proteinExistence type="inferred from homology"/>
<keyword evidence="9" id="KW-1185">Reference proteome</keyword>
<dbReference type="EC" id="7.-.-.-" evidence="6"/>
<evidence type="ECO:0000313" key="8">
    <source>
        <dbReference type="EMBL" id="ABV32858.1"/>
    </source>
</evidence>
<dbReference type="InterPro" id="IPR010209">
    <property type="entry name" value="Ion_transpt_RnfG/RsxG"/>
</dbReference>
<feature type="domain" description="FMN-binding" evidence="7">
    <location>
        <begin position="108"/>
        <end position="217"/>
    </location>
</feature>
<keyword evidence="3 6" id="KW-0285">Flavoprotein</keyword>
<dbReference type="PANTHER" id="PTHR36118">
    <property type="entry name" value="ION-TRANSLOCATING OXIDOREDUCTASE COMPLEX SUBUNIT G"/>
    <property type="match status" value="1"/>
</dbReference>
<evidence type="ECO:0000256" key="2">
    <source>
        <dbReference type="ARBA" id="ARBA00022553"/>
    </source>
</evidence>
<sequence length="223" mass="24359" precursor="true">MKEYLKMGVVLLIYCAVAGLALGLVYTLTKDRISLTELQQKINAIEKVLKDENGQYIVPIEEVKRQISRSGPVSNVIYEDSNGKVYSPVYKFESELGTVYVLSGSAIGYGGSVTIVASFVEKQEGLMLFSIRVTDFSQETPGLGARIGEEEIQKRFYPMEPSALENSVRVDKDANMTGLSVEEARQKGIAKVSDVMTGATITPRAVANAINAMLSYLKSGVKQ</sequence>
<keyword evidence="6" id="KW-1133">Transmembrane helix</keyword>
<dbReference type="Pfam" id="PF04205">
    <property type="entry name" value="FMN_bind"/>
    <property type="match status" value="1"/>
</dbReference>
<keyword evidence="6" id="KW-0472">Membrane</keyword>
<comment type="similarity">
    <text evidence="6">Belongs to the RnfG family.</text>
</comment>
<name>A8F3X4_PSELT</name>
<dbReference type="RefSeq" id="WP_012002339.1">
    <property type="nucleotide sequence ID" value="NC_009828.1"/>
</dbReference>
<dbReference type="GO" id="GO:0010181">
    <property type="term" value="F:FMN binding"/>
    <property type="evidence" value="ECO:0007669"/>
    <property type="project" value="InterPro"/>
</dbReference>
<dbReference type="KEGG" id="tle:Tlet_0288"/>
<gene>
    <name evidence="6" type="primary">rnfG</name>
    <name evidence="8" type="ordered locus">Tlet_0288</name>
</gene>
<dbReference type="Proteomes" id="UP000002016">
    <property type="component" value="Chromosome"/>
</dbReference>
<dbReference type="SMART" id="SM00900">
    <property type="entry name" value="FMN_bind"/>
    <property type="match status" value="1"/>
</dbReference>
<evidence type="ECO:0000256" key="5">
    <source>
        <dbReference type="ARBA" id="ARBA00022982"/>
    </source>
</evidence>
<accession>A8F3X4</accession>
<keyword evidence="2 6" id="KW-0597">Phosphoprotein</keyword>
<dbReference type="eggNOG" id="COG4659">
    <property type="taxonomic scope" value="Bacteria"/>
</dbReference>
<dbReference type="HAMAP" id="MF_00479">
    <property type="entry name" value="RsxG_RnfG"/>
    <property type="match status" value="1"/>
</dbReference>
<evidence type="ECO:0000259" key="7">
    <source>
        <dbReference type="SMART" id="SM00900"/>
    </source>
</evidence>
<comment type="cofactor">
    <cofactor evidence="6">
        <name>FMN</name>
        <dbReference type="ChEBI" id="CHEBI:58210"/>
    </cofactor>
</comment>
<evidence type="ECO:0000256" key="4">
    <source>
        <dbReference type="ARBA" id="ARBA00022643"/>
    </source>
</evidence>
<dbReference type="AlphaFoldDB" id="A8F3X4"/>
<dbReference type="STRING" id="416591.Tlet_0288"/>
<dbReference type="OrthoDB" id="45190at2"/>
<evidence type="ECO:0000313" key="9">
    <source>
        <dbReference type="Proteomes" id="UP000002016"/>
    </source>
</evidence>
<dbReference type="PANTHER" id="PTHR36118:SF1">
    <property type="entry name" value="ION-TRANSLOCATING OXIDOREDUCTASE COMPLEX SUBUNIT G"/>
    <property type="match status" value="1"/>
</dbReference>
<keyword evidence="6" id="KW-0812">Transmembrane</keyword>
<dbReference type="HOGENOM" id="CLU_1155350_0_0_0"/>
<keyword evidence="6" id="KW-1278">Translocase</keyword>
<keyword evidence="6" id="KW-0997">Cell inner membrane</keyword>
<feature type="modified residue" description="FMN phosphoryl threonine" evidence="6">
    <location>
        <position position="200"/>
    </location>
</feature>
<comment type="subunit">
    <text evidence="6">The complex is composed of six subunits: RnfA, RnfB, RnfC, RnfD, RnfE and RnfG.</text>
</comment>
<evidence type="ECO:0000256" key="1">
    <source>
        <dbReference type="ARBA" id="ARBA00022448"/>
    </source>
</evidence>
<dbReference type="GO" id="GO:0005886">
    <property type="term" value="C:plasma membrane"/>
    <property type="evidence" value="ECO:0007669"/>
    <property type="project" value="UniProtKB-SubCell"/>
</dbReference>
<protein>
    <recommendedName>
        <fullName evidence="6">Ion-translocating oxidoreductase complex subunit G</fullName>
        <ecNumber evidence="6">7.-.-.-</ecNumber>
    </recommendedName>
    <alternativeName>
        <fullName evidence="6">Rnf electron transport complex subunit G</fullName>
    </alternativeName>
</protein>
<keyword evidence="5 6" id="KW-0249">Electron transport</keyword>
<keyword evidence="6" id="KW-1003">Cell membrane</keyword>
<evidence type="ECO:0000256" key="3">
    <source>
        <dbReference type="ARBA" id="ARBA00022630"/>
    </source>
</evidence>
<comment type="subcellular location">
    <subcellularLocation>
        <location evidence="6">Cell inner membrane</location>
        <topology evidence="6">Single-pass membrane protein</topology>
    </subcellularLocation>
</comment>
<reference evidence="8 9" key="1">
    <citation type="submission" date="2007-08" db="EMBL/GenBank/DDBJ databases">
        <title>Complete sequence of Thermotoga lettingae TMO.</title>
        <authorList>
            <consortium name="US DOE Joint Genome Institute"/>
            <person name="Copeland A."/>
            <person name="Lucas S."/>
            <person name="Lapidus A."/>
            <person name="Barry K."/>
            <person name="Glavina del Rio T."/>
            <person name="Dalin E."/>
            <person name="Tice H."/>
            <person name="Pitluck S."/>
            <person name="Foster B."/>
            <person name="Bruce D."/>
            <person name="Schmutz J."/>
            <person name="Larimer F."/>
            <person name="Land M."/>
            <person name="Hauser L."/>
            <person name="Kyrpides N."/>
            <person name="Mikhailova N."/>
            <person name="Nelson K."/>
            <person name="Gogarten J.P."/>
            <person name="Noll K."/>
            <person name="Richardson P."/>
        </authorList>
    </citation>
    <scope>NUCLEOTIDE SEQUENCE [LARGE SCALE GENOMIC DNA]</scope>
    <source>
        <strain evidence="9">ATCC BAA-301 / DSM 14385 / NBRC 107922 / TMO</strain>
    </source>
</reference>
<reference evidence="8 9" key="2">
    <citation type="journal article" date="2009" name="Proc. Natl. Acad. Sci. U.S.A.">
        <title>On the chimeric nature, thermophilic origin, and phylogenetic placement of the Thermotogales.</title>
        <authorList>
            <person name="Zhaxybayeva O."/>
            <person name="Swithers K.S."/>
            <person name="Lapierre P."/>
            <person name="Fournier G.P."/>
            <person name="Bickhart D.M."/>
            <person name="DeBoy R.T."/>
            <person name="Nelson K.E."/>
            <person name="Nesbo C.L."/>
            <person name="Doolittle W.F."/>
            <person name="Gogarten J.P."/>
            <person name="Noll K.M."/>
        </authorList>
    </citation>
    <scope>NUCLEOTIDE SEQUENCE [LARGE SCALE GENOMIC DNA]</scope>
    <source>
        <strain evidence="9">ATCC BAA-301 / DSM 14385 / NBRC 107922 / TMO</strain>
    </source>
</reference>
<dbReference type="EMBL" id="CP000812">
    <property type="protein sequence ID" value="ABV32858.1"/>
    <property type="molecule type" value="Genomic_DNA"/>
</dbReference>
<keyword evidence="4 6" id="KW-0288">FMN</keyword>
<keyword evidence="1 6" id="KW-0813">Transport</keyword>
<comment type="function">
    <text evidence="6">Part of a membrane-bound complex that couples electron transfer with translocation of ions across the membrane.</text>
</comment>
<dbReference type="NCBIfam" id="TIGR01947">
    <property type="entry name" value="rnfG"/>
    <property type="match status" value="1"/>
</dbReference>
<dbReference type="InterPro" id="IPR007329">
    <property type="entry name" value="FMN-bd"/>
</dbReference>
<evidence type="ECO:0000256" key="6">
    <source>
        <dbReference type="HAMAP-Rule" id="MF_00479"/>
    </source>
</evidence>
<dbReference type="GO" id="GO:0022900">
    <property type="term" value="P:electron transport chain"/>
    <property type="evidence" value="ECO:0007669"/>
    <property type="project" value="UniProtKB-UniRule"/>
</dbReference>